<feature type="region of interest" description="Disordered" evidence="6">
    <location>
        <begin position="240"/>
        <end position="264"/>
    </location>
</feature>
<keyword evidence="11" id="KW-1185">Reference proteome</keyword>
<comment type="subcellular location">
    <subcellularLocation>
        <location evidence="1">Cell membrane</location>
        <topology evidence="1">Multi-pass membrane protein</topology>
    </subcellularLocation>
</comment>
<dbReference type="GO" id="GO:0005524">
    <property type="term" value="F:ATP binding"/>
    <property type="evidence" value="ECO:0007669"/>
    <property type="project" value="UniProtKB-KW"/>
</dbReference>
<dbReference type="GO" id="GO:0005886">
    <property type="term" value="C:plasma membrane"/>
    <property type="evidence" value="ECO:0007669"/>
    <property type="project" value="UniProtKB-SubCell"/>
</dbReference>
<evidence type="ECO:0000256" key="1">
    <source>
        <dbReference type="ARBA" id="ARBA00004651"/>
    </source>
</evidence>
<evidence type="ECO:0000256" key="4">
    <source>
        <dbReference type="ARBA" id="ARBA00022989"/>
    </source>
</evidence>
<feature type="transmembrane region" description="Helical" evidence="7">
    <location>
        <begin position="422"/>
        <end position="441"/>
    </location>
</feature>
<dbReference type="Pfam" id="PF02687">
    <property type="entry name" value="FtsX"/>
    <property type="match status" value="1"/>
</dbReference>
<evidence type="ECO:0000256" key="3">
    <source>
        <dbReference type="ARBA" id="ARBA00022692"/>
    </source>
</evidence>
<keyword evidence="10" id="KW-0067">ATP-binding</keyword>
<dbReference type="InterPro" id="IPR025857">
    <property type="entry name" value="MacB_PCD"/>
</dbReference>
<evidence type="ECO:0000256" key="7">
    <source>
        <dbReference type="SAM" id="Phobius"/>
    </source>
</evidence>
<evidence type="ECO:0000259" key="9">
    <source>
        <dbReference type="Pfam" id="PF12704"/>
    </source>
</evidence>
<dbReference type="EC" id="3.6.3.-" evidence="10"/>
<dbReference type="PANTHER" id="PTHR43738:SF2">
    <property type="entry name" value="ABC TRANSPORTER PERMEASE"/>
    <property type="match status" value="1"/>
</dbReference>
<reference evidence="10 11" key="1">
    <citation type="submission" date="2019-02" db="EMBL/GenBank/DDBJ databases">
        <title>Deep-cultivation of Planctomycetes and their phenomic and genomic characterization uncovers novel biology.</title>
        <authorList>
            <person name="Wiegand S."/>
            <person name="Jogler M."/>
            <person name="Boedeker C."/>
            <person name="Pinto D."/>
            <person name="Vollmers J."/>
            <person name="Rivas-Marin E."/>
            <person name="Kohn T."/>
            <person name="Peeters S.H."/>
            <person name="Heuer A."/>
            <person name="Rast P."/>
            <person name="Oberbeckmann S."/>
            <person name="Bunk B."/>
            <person name="Jeske O."/>
            <person name="Meyerdierks A."/>
            <person name="Storesund J.E."/>
            <person name="Kallscheuer N."/>
            <person name="Luecker S."/>
            <person name="Lage O.M."/>
            <person name="Pohl T."/>
            <person name="Merkel B.J."/>
            <person name="Hornburger P."/>
            <person name="Mueller R.-W."/>
            <person name="Bruemmer F."/>
            <person name="Labrenz M."/>
            <person name="Spormann A.M."/>
            <person name="Op den Camp H."/>
            <person name="Overmann J."/>
            <person name="Amann R."/>
            <person name="Jetten M.S.M."/>
            <person name="Mascher T."/>
            <person name="Medema M.H."/>
            <person name="Devos D.P."/>
            <person name="Kaster A.-K."/>
            <person name="Ovreas L."/>
            <person name="Rohde M."/>
            <person name="Galperin M.Y."/>
            <person name="Jogler C."/>
        </authorList>
    </citation>
    <scope>NUCLEOTIDE SEQUENCE [LARGE SCALE GENOMIC DNA]</scope>
    <source>
        <strain evidence="10 11">V22</strain>
    </source>
</reference>
<proteinExistence type="predicted"/>
<dbReference type="KEGG" id="chya:V22_23460"/>
<dbReference type="InterPro" id="IPR051125">
    <property type="entry name" value="ABC-4/HrtB_transporter"/>
</dbReference>
<keyword evidence="10" id="KW-0378">Hydrolase</keyword>
<sequence>MSLFAIAVKSLRQRGLASTLTGLSVALGVMLMVAVLVIAGVINTAFSQRSTAYDLIVGPKGSDTQLVLSTIYHIGAPIENLPFLYYEQLKEHPLVDEVVPIAFGDYTEQGAFPIVGTVSRYFKWGYAPNKAFRIKGQGLREPFDAIIGAEVARKNKWKIGDKFKMLHGGADGHVHDEEFTIQGILAPTGTPNDRVAFVQLNGFYAISGHEKPMEESINSWREFNGQDPLTGEELAAEIKKHGGEDSHEGHDHGHEGHDHGSHATPDIQKEVTSILVKVARSGPTDPGAMVPIFASELSSGYKVQAVNPIFPISRLQNMLVGNIRNGLIALTVVILIVSGVGIFVSIYNSMSERLREIAIMRALGASRATVFSVILTESLLLCVGGGLAGLLLGHLMVFASTPLVREQTGLLLNPLAFETEELWIFPGLIVIALLAGFLPGMRAYQADVADSLSE</sequence>
<feature type="transmembrane region" description="Helical" evidence="7">
    <location>
        <begin position="368"/>
        <end position="392"/>
    </location>
</feature>
<keyword evidence="4 7" id="KW-1133">Transmembrane helix</keyword>
<keyword evidence="10" id="KW-0547">Nucleotide-binding</keyword>
<keyword evidence="3 7" id="KW-0812">Transmembrane</keyword>
<keyword evidence="5 7" id="KW-0472">Membrane</keyword>
<dbReference type="RefSeq" id="WP_145262825.1">
    <property type="nucleotide sequence ID" value="NZ_CP036316.1"/>
</dbReference>
<evidence type="ECO:0000256" key="5">
    <source>
        <dbReference type="ARBA" id="ARBA00023136"/>
    </source>
</evidence>
<dbReference type="AlphaFoldDB" id="A0A517T9P5"/>
<dbReference type="Proteomes" id="UP000319976">
    <property type="component" value="Chromosome"/>
</dbReference>
<feature type="transmembrane region" description="Helical" evidence="7">
    <location>
        <begin position="20"/>
        <end position="42"/>
    </location>
</feature>
<dbReference type="GO" id="GO:0016787">
    <property type="term" value="F:hydrolase activity"/>
    <property type="evidence" value="ECO:0007669"/>
    <property type="project" value="UniProtKB-KW"/>
</dbReference>
<evidence type="ECO:0000256" key="6">
    <source>
        <dbReference type="SAM" id="MobiDB-lite"/>
    </source>
</evidence>
<name>A0A517T9P5_9PLAN</name>
<dbReference type="EMBL" id="CP036316">
    <property type="protein sequence ID" value="QDT65100.1"/>
    <property type="molecule type" value="Genomic_DNA"/>
</dbReference>
<accession>A0A517T9P5</accession>
<feature type="compositionally biased region" description="Basic and acidic residues" evidence="6">
    <location>
        <begin position="240"/>
        <end position="261"/>
    </location>
</feature>
<dbReference type="InterPro" id="IPR003838">
    <property type="entry name" value="ABC3_permease_C"/>
</dbReference>
<evidence type="ECO:0000313" key="10">
    <source>
        <dbReference type="EMBL" id="QDT65100.1"/>
    </source>
</evidence>
<protein>
    <submittedName>
        <fullName evidence="10">Macrolide export ATP-binding/permease protein MacB</fullName>
        <ecNumber evidence="10">3.6.3.-</ecNumber>
    </submittedName>
</protein>
<organism evidence="10 11">
    <name type="scientific">Calycomorphotria hydatis</name>
    <dbReference type="NCBI Taxonomy" id="2528027"/>
    <lineage>
        <taxon>Bacteria</taxon>
        <taxon>Pseudomonadati</taxon>
        <taxon>Planctomycetota</taxon>
        <taxon>Planctomycetia</taxon>
        <taxon>Planctomycetales</taxon>
        <taxon>Planctomycetaceae</taxon>
        <taxon>Calycomorphotria</taxon>
    </lineage>
</organism>
<dbReference type="OrthoDB" id="9784014at2"/>
<dbReference type="Pfam" id="PF12704">
    <property type="entry name" value="MacB_PCD"/>
    <property type="match status" value="1"/>
</dbReference>
<evidence type="ECO:0000313" key="11">
    <source>
        <dbReference type="Proteomes" id="UP000319976"/>
    </source>
</evidence>
<feature type="transmembrane region" description="Helical" evidence="7">
    <location>
        <begin position="326"/>
        <end position="347"/>
    </location>
</feature>
<feature type="domain" description="MacB-like periplasmic core" evidence="9">
    <location>
        <begin position="18"/>
        <end position="204"/>
    </location>
</feature>
<keyword evidence="2" id="KW-1003">Cell membrane</keyword>
<gene>
    <name evidence="10" type="primary">macB_2</name>
    <name evidence="10" type="ORF">V22_23460</name>
</gene>
<dbReference type="PANTHER" id="PTHR43738">
    <property type="entry name" value="ABC TRANSPORTER, MEMBRANE PROTEIN"/>
    <property type="match status" value="1"/>
</dbReference>
<evidence type="ECO:0000259" key="8">
    <source>
        <dbReference type="Pfam" id="PF02687"/>
    </source>
</evidence>
<feature type="domain" description="ABC3 transporter permease C-terminal" evidence="8">
    <location>
        <begin position="329"/>
        <end position="445"/>
    </location>
</feature>
<evidence type="ECO:0000256" key="2">
    <source>
        <dbReference type="ARBA" id="ARBA00022475"/>
    </source>
</evidence>